<evidence type="ECO:0000313" key="2">
    <source>
        <dbReference type="EMBL" id="KAF6425221.1"/>
    </source>
</evidence>
<feature type="region of interest" description="Disordered" evidence="1">
    <location>
        <begin position="1"/>
        <end position="20"/>
    </location>
</feature>
<dbReference type="Proteomes" id="UP000550707">
    <property type="component" value="Unassembled WGS sequence"/>
</dbReference>
<keyword evidence="3" id="KW-1185">Reference proteome</keyword>
<sequence length="128" mass="14488">MRPRPRFVSAAERSGARSAPGPLCARLGVGSRPRGAEVQASRKQVPWPCPPTHLELLRTCSRGTARGNLDSFRFYFLLGGNVIYYGISKKWRTKKCRYTCEFSYPPMTFYLMLMCTTSFRRPGSAWVG</sequence>
<reference evidence="2 3" key="1">
    <citation type="journal article" date="2020" name="Nature">
        <title>Six reference-quality genomes reveal evolution of bat adaptations.</title>
        <authorList>
            <person name="Jebb D."/>
            <person name="Huang Z."/>
            <person name="Pippel M."/>
            <person name="Hughes G.M."/>
            <person name="Lavrichenko K."/>
            <person name="Devanna P."/>
            <person name="Winkler S."/>
            <person name="Jermiin L.S."/>
            <person name="Skirmuntt E.C."/>
            <person name="Katzourakis A."/>
            <person name="Burkitt-Gray L."/>
            <person name="Ray D.A."/>
            <person name="Sullivan K.A.M."/>
            <person name="Roscito J.G."/>
            <person name="Kirilenko B.M."/>
            <person name="Davalos L.M."/>
            <person name="Corthals A.P."/>
            <person name="Power M.L."/>
            <person name="Jones G."/>
            <person name="Ransome R.D."/>
            <person name="Dechmann D.K.N."/>
            <person name="Locatelli A.G."/>
            <person name="Puechmaille S.J."/>
            <person name="Fedrigo O."/>
            <person name="Jarvis E.D."/>
            <person name="Hiller M."/>
            <person name="Vernes S.C."/>
            <person name="Myers E.W."/>
            <person name="Teeling E.C."/>
        </authorList>
    </citation>
    <scope>NUCLEOTIDE SEQUENCE [LARGE SCALE GENOMIC DNA]</scope>
    <source>
        <strain evidence="2">MMolMol1</strain>
        <tissue evidence="2">Muscle</tissue>
    </source>
</reference>
<proteinExistence type="predicted"/>
<dbReference type="AlphaFoldDB" id="A0A7J8DQ24"/>
<organism evidence="2 3">
    <name type="scientific">Molossus molossus</name>
    <name type="common">Pallas' mastiff bat</name>
    <name type="synonym">Vespertilio molossus</name>
    <dbReference type="NCBI Taxonomy" id="27622"/>
    <lineage>
        <taxon>Eukaryota</taxon>
        <taxon>Metazoa</taxon>
        <taxon>Chordata</taxon>
        <taxon>Craniata</taxon>
        <taxon>Vertebrata</taxon>
        <taxon>Euteleostomi</taxon>
        <taxon>Mammalia</taxon>
        <taxon>Eutheria</taxon>
        <taxon>Laurasiatheria</taxon>
        <taxon>Chiroptera</taxon>
        <taxon>Yangochiroptera</taxon>
        <taxon>Molossidae</taxon>
        <taxon>Molossus</taxon>
    </lineage>
</organism>
<accession>A0A7J8DQ24</accession>
<evidence type="ECO:0000313" key="3">
    <source>
        <dbReference type="Proteomes" id="UP000550707"/>
    </source>
</evidence>
<protein>
    <submittedName>
        <fullName evidence="2">Uncharacterized protein</fullName>
    </submittedName>
</protein>
<dbReference type="InParanoid" id="A0A7J8DQ24"/>
<comment type="caution">
    <text evidence="2">The sequence shown here is derived from an EMBL/GenBank/DDBJ whole genome shotgun (WGS) entry which is preliminary data.</text>
</comment>
<gene>
    <name evidence="2" type="ORF">HJG59_009264</name>
</gene>
<name>A0A7J8DQ24_MOLMO</name>
<dbReference type="EMBL" id="JACASF010000017">
    <property type="protein sequence ID" value="KAF6425221.1"/>
    <property type="molecule type" value="Genomic_DNA"/>
</dbReference>
<evidence type="ECO:0000256" key="1">
    <source>
        <dbReference type="SAM" id="MobiDB-lite"/>
    </source>
</evidence>